<name>A0A4Q9HD06_9SPHI</name>
<dbReference type="InterPro" id="IPR013022">
    <property type="entry name" value="Xyl_isomerase-like_TIM-brl"/>
</dbReference>
<dbReference type="Pfam" id="PF01261">
    <property type="entry name" value="AP_endonuc_2"/>
    <property type="match status" value="1"/>
</dbReference>
<dbReference type="EMBL" id="SIXF01000008">
    <property type="protein sequence ID" value="TBO42391.1"/>
    <property type="molecule type" value="Genomic_DNA"/>
</dbReference>
<evidence type="ECO:0000313" key="3">
    <source>
        <dbReference type="EMBL" id="TBO42391.1"/>
    </source>
</evidence>
<dbReference type="AlphaFoldDB" id="A0A4Q9HD06"/>
<dbReference type="Proteomes" id="UP000291819">
    <property type="component" value="Unassembled WGS sequence"/>
</dbReference>
<dbReference type="InterPro" id="IPR036237">
    <property type="entry name" value="Xyl_isomerase-like_sf"/>
</dbReference>
<evidence type="ECO:0000256" key="1">
    <source>
        <dbReference type="ARBA" id="ARBA00023235"/>
    </source>
</evidence>
<evidence type="ECO:0000313" key="4">
    <source>
        <dbReference type="Proteomes" id="UP000291819"/>
    </source>
</evidence>
<dbReference type="PANTHER" id="PTHR43489">
    <property type="entry name" value="ISOMERASE"/>
    <property type="match status" value="1"/>
</dbReference>
<keyword evidence="4" id="KW-1185">Reference proteome</keyword>
<proteinExistence type="predicted"/>
<gene>
    <name evidence="3" type="ORF">EYS08_10535</name>
</gene>
<sequence>MSTKLDRRNALKNIIAGTAAIGVSSGFSALAMDKSESDQPLRLKGNINHAVCRWCFSGLDVETLCVEAKKIGIKGIDLVGPKDWSTLKKHGLESTMCNGAEINLVDGFNDEKFHEKLIQNYTAMIPLVAEAGYKNLICFSGNRRGKDDETGWNNCVKGLKQLIPLAEKHNVVLVMELLNSKINHKDYQCDRTSWGAELCKRLGSENFKLLYDIYHMQIDEGDVIRNIRDNHQYIAHYHTAGVPGRNEIDDTQELYYPAIMKAIAETGFKGFVAQEFIPKNADKIASLKKAVSICDI</sequence>
<evidence type="ECO:0000259" key="2">
    <source>
        <dbReference type="Pfam" id="PF01261"/>
    </source>
</evidence>
<dbReference type="InterPro" id="IPR006311">
    <property type="entry name" value="TAT_signal"/>
</dbReference>
<reference evidence="3 4" key="1">
    <citation type="submission" date="2019-02" db="EMBL/GenBank/DDBJ databases">
        <title>Pedobacter kyonggii whole genome sequence analysis.</title>
        <authorList>
            <person name="Dahal R.H."/>
        </authorList>
    </citation>
    <scope>NUCLEOTIDE SEQUENCE [LARGE SCALE GENOMIC DNA]</scope>
    <source>
        <strain evidence="3 4">K-4-11-1</strain>
    </source>
</reference>
<protein>
    <submittedName>
        <fullName evidence="3">Hydroxypyruvate isomerase</fullName>
    </submittedName>
</protein>
<dbReference type="SUPFAM" id="SSF51658">
    <property type="entry name" value="Xylose isomerase-like"/>
    <property type="match status" value="1"/>
</dbReference>
<dbReference type="OrthoDB" id="9786584at2"/>
<dbReference type="PANTHER" id="PTHR43489:SF3">
    <property type="entry name" value="XYLOSE ISOMERASE DOMAIN PROTEIN TIM BARREL"/>
    <property type="match status" value="1"/>
</dbReference>
<keyword evidence="1 3" id="KW-0413">Isomerase</keyword>
<dbReference type="RefSeq" id="WP_131030004.1">
    <property type="nucleotide sequence ID" value="NZ_SIXF01000008.1"/>
</dbReference>
<accession>A0A4Q9HD06</accession>
<feature type="domain" description="Xylose isomerase-like TIM barrel" evidence="2">
    <location>
        <begin position="86"/>
        <end position="277"/>
    </location>
</feature>
<comment type="caution">
    <text evidence="3">The sequence shown here is derived from an EMBL/GenBank/DDBJ whole genome shotgun (WGS) entry which is preliminary data.</text>
</comment>
<dbReference type="Gene3D" id="3.20.20.150">
    <property type="entry name" value="Divalent-metal-dependent TIM barrel enzymes"/>
    <property type="match status" value="1"/>
</dbReference>
<organism evidence="3 4">
    <name type="scientific">Pedobacter kyonggii</name>
    <dbReference type="NCBI Taxonomy" id="1926871"/>
    <lineage>
        <taxon>Bacteria</taxon>
        <taxon>Pseudomonadati</taxon>
        <taxon>Bacteroidota</taxon>
        <taxon>Sphingobacteriia</taxon>
        <taxon>Sphingobacteriales</taxon>
        <taxon>Sphingobacteriaceae</taxon>
        <taxon>Pedobacter</taxon>
    </lineage>
</organism>
<dbReference type="PROSITE" id="PS51318">
    <property type="entry name" value="TAT"/>
    <property type="match status" value="1"/>
</dbReference>
<keyword evidence="3" id="KW-0670">Pyruvate</keyword>
<dbReference type="InterPro" id="IPR050417">
    <property type="entry name" value="Sugar_Epim/Isomerase"/>
</dbReference>
<dbReference type="GO" id="GO:0016853">
    <property type="term" value="F:isomerase activity"/>
    <property type="evidence" value="ECO:0007669"/>
    <property type="project" value="UniProtKB-KW"/>
</dbReference>